<dbReference type="Proteomes" id="UP001231675">
    <property type="component" value="Unassembled WGS sequence"/>
</dbReference>
<dbReference type="GeneID" id="91551931"/>
<evidence type="ECO:0000256" key="2">
    <source>
        <dbReference type="SAM" id="Phobius"/>
    </source>
</evidence>
<feature type="region of interest" description="Disordered" evidence="1">
    <location>
        <begin position="355"/>
        <end position="388"/>
    </location>
</feature>
<accession>A0ABT9LFI7</accession>
<feature type="compositionally biased region" description="Pro residues" evidence="1">
    <location>
        <begin position="94"/>
        <end position="105"/>
    </location>
</feature>
<keyword evidence="2" id="KW-1133">Transmembrane helix</keyword>
<feature type="compositionally biased region" description="Pro residues" evidence="1">
    <location>
        <begin position="205"/>
        <end position="219"/>
    </location>
</feature>
<feature type="compositionally biased region" description="Pro residues" evidence="1">
    <location>
        <begin position="294"/>
        <end position="303"/>
    </location>
</feature>
<name>A0ABT9LFI7_STRGD</name>
<feature type="region of interest" description="Disordered" evidence="1">
    <location>
        <begin position="1"/>
        <end position="328"/>
    </location>
</feature>
<comment type="caution">
    <text evidence="3">The sequence shown here is derived from an EMBL/GenBank/DDBJ whole genome shotgun (WGS) entry which is preliminary data.</text>
</comment>
<feature type="compositionally biased region" description="Low complexity" evidence="1">
    <location>
        <begin position="106"/>
        <end position="159"/>
    </location>
</feature>
<feature type="region of interest" description="Disordered" evidence="1">
    <location>
        <begin position="488"/>
        <end position="509"/>
    </location>
</feature>
<organism evidence="3 4">
    <name type="scientific">Streptomyces griseoviridis</name>
    <dbReference type="NCBI Taxonomy" id="45398"/>
    <lineage>
        <taxon>Bacteria</taxon>
        <taxon>Bacillati</taxon>
        <taxon>Actinomycetota</taxon>
        <taxon>Actinomycetes</taxon>
        <taxon>Kitasatosporales</taxon>
        <taxon>Streptomycetaceae</taxon>
        <taxon>Streptomyces</taxon>
    </lineage>
</organism>
<evidence type="ECO:0000313" key="4">
    <source>
        <dbReference type="Proteomes" id="UP001231675"/>
    </source>
</evidence>
<feature type="compositionally biased region" description="Low complexity" evidence="1">
    <location>
        <begin position="31"/>
        <end position="40"/>
    </location>
</feature>
<evidence type="ECO:0000256" key="1">
    <source>
        <dbReference type="SAM" id="MobiDB-lite"/>
    </source>
</evidence>
<keyword evidence="4" id="KW-1185">Reference proteome</keyword>
<reference evidence="3 4" key="1">
    <citation type="submission" date="2023-07" db="EMBL/GenBank/DDBJ databases">
        <title>Sequencing the genomes of 1000 actinobacteria strains.</title>
        <authorList>
            <person name="Klenk H.-P."/>
        </authorList>
    </citation>
    <scope>NUCLEOTIDE SEQUENCE [LARGE SCALE GENOMIC DNA]</scope>
    <source>
        <strain evidence="3 4">DSM 40229</strain>
    </source>
</reference>
<keyword evidence="2" id="KW-0812">Transmembrane</keyword>
<feature type="transmembrane region" description="Helical" evidence="2">
    <location>
        <begin position="332"/>
        <end position="353"/>
    </location>
</feature>
<evidence type="ECO:0000313" key="3">
    <source>
        <dbReference type="EMBL" id="MDP9682481.1"/>
    </source>
</evidence>
<protein>
    <submittedName>
        <fullName evidence="3">Uncharacterized protein</fullName>
    </submittedName>
</protein>
<feature type="compositionally biased region" description="Pro residues" evidence="1">
    <location>
        <begin position="41"/>
        <end position="51"/>
    </location>
</feature>
<keyword evidence="2" id="KW-0472">Membrane</keyword>
<sequence length="535" mass="53621">MTQSGQGEEPSARPAREGIVLPSDGGEPLLPGMTGATAGPPSGPPAPPPAAPAGGQSWNEAWGPGGPQPGPHAPWDTPGQHPRQPAPDAWSPAPAGPGPLPPEGARPPAYGGQPQPYGGQDPAYGGQDPAYGGQPQPYGGQPPAYGAQQPPYPQQGGAAPLPPAQEQATQYLPPVPAPADEGATQYLPHIPPAPADEGATQYLPPVAPGALPPEQPPPHQSEETRSLGVVKPGGPRGAGPVPTPAAHPDAQATQYIPPVPGGAERQPPAEFDNLFRGAPAGDGPAGSTQQMPMPGTPQPPGPGAPYGYAPQDPGGGGRRGGGDRRTGSRLPLLAAVGVGIAVVGIGAGALLAGGDGGDDEAKKQPVSATAPATEGSASASPSADPAREQAVALDALLADSGDSRQSVIDAVASVKSCDNLGQAAQSLRDAAKQRTELVTRLSRLSVDRLPDNAALTAALTKAWQASASADNHYAAWADQAAGKKGCKKGQARTTAQTQAGNKESGVASTEKARAAELWNVIAKKWGLTERTPVQL</sequence>
<gene>
    <name evidence="3" type="ORF">J2S47_002983</name>
</gene>
<proteinExistence type="predicted"/>
<dbReference type="RefSeq" id="WP_189414515.1">
    <property type="nucleotide sequence ID" value="NZ_BMSM01000003.1"/>
</dbReference>
<dbReference type="EMBL" id="JAURUD010000001">
    <property type="protein sequence ID" value="MDP9682481.1"/>
    <property type="molecule type" value="Genomic_DNA"/>
</dbReference>
<feature type="compositionally biased region" description="Polar residues" evidence="1">
    <location>
        <begin position="492"/>
        <end position="501"/>
    </location>
</feature>